<feature type="transmembrane region" description="Helical" evidence="7">
    <location>
        <begin position="638"/>
        <end position="655"/>
    </location>
</feature>
<dbReference type="InterPro" id="IPR051359">
    <property type="entry name" value="CaCA_antiporter"/>
</dbReference>
<dbReference type="GO" id="GO:0016020">
    <property type="term" value="C:membrane"/>
    <property type="evidence" value="ECO:0007669"/>
    <property type="project" value="UniProtKB-SubCell"/>
</dbReference>
<evidence type="ECO:0000256" key="2">
    <source>
        <dbReference type="ARBA" id="ARBA00008170"/>
    </source>
</evidence>
<dbReference type="AlphaFoldDB" id="W6MLN0"/>
<accession>W6MLN0</accession>
<feature type="transmembrane region" description="Helical" evidence="7">
    <location>
        <begin position="181"/>
        <end position="203"/>
    </location>
</feature>
<evidence type="ECO:0000256" key="3">
    <source>
        <dbReference type="ARBA" id="ARBA00022448"/>
    </source>
</evidence>
<dbReference type="HOGENOM" id="CLU_004979_2_1_1"/>
<reference evidence="10" key="1">
    <citation type="submission" date="2013-12" db="EMBL/GenBank/DDBJ databases">
        <authorList>
            <person name="Genoscope - CEA"/>
        </authorList>
    </citation>
    <scope>NUCLEOTIDE SEQUENCE</scope>
    <source>
        <strain evidence="10">CBS 1993</strain>
    </source>
</reference>
<feature type="chain" id="PRO_5004878728" description="Sodium/calcium exchanger membrane region domain-containing protein" evidence="8">
    <location>
        <begin position="25"/>
        <end position="698"/>
    </location>
</feature>
<evidence type="ECO:0000256" key="1">
    <source>
        <dbReference type="ARBA" id="ARBA00004141"/>
    </source>
</evidence>
<keyword evidence="6 7" id="KW-0472">Membrane</keyword>
<feature type="transmembrane region" description="Helical" evidence="7">
    <location>
        <begin position="465"/>
        <end position="485"/>
    </location>
</feature>
<evidence type="ECO:0000259" key="9">
    <source>
        <dbReference type="Pfam" id="PF01699"/>
    </source>
</evidence>
<keyword evidence="11" id="KW-1185">Reference proteome</keyword>
<comment type="subcellular location">
    <subcellularLocation>
        <location evidence="1">Membrane</location>
        <topology evidence="1">Multi-pass membrane protein</topology>
    </subcellularLocation>
</comment>
<feature type="domain" description="Sodium/calcium exchanger membrane region" evidence="9">
    <location>
        <begin position="120"/>
        <end position="258"/>
    </location>
</feature>
<dbReference type="InterPro" id="IPR044880">
    <property type="entry name" value="NCX_ion-bd_dom_sf"/>
</dbReference>
<name>W6MLN0_9ASCO</name>
<evidence type="ECO:0000256" key="7">
    <source>
        <dbReference type="SAM" id="Phobius"/>
    </source>
</evidence>
<feature type="transmembrane region" description="Helical" evidence="7">
    <location>
        <begin position="667"/>
        <end position="685"/>
    </location>
</feature>
<keyword evidence="4 7" id="KW-0812">Transmembrane</keyword>
<dbReference type="Proteomes" id="UP000019384">
    <property type="component" value="Unassembled WGS sequence"/>
</dbReference>
<dbReference type="GO" id="GO:0008324">
    <property type="term" value="F:monoatomic cation transmembrane transporter activity"/>
    <property type="evidence" value="ECO:0007669"/>
    <property type="project" value="TreeGrafter"/>
</dbReference>
<dbReference type="RefSeq" id="XP_022459009.1">
    <property type="nucleotide sequence ID" value="XM_022603289.1"/>
</dbReference>
<dbReference type="STRING" id="1382522.W6MLN0"/>
<comment type="similarity">
    <text evidence="2">Belongs to the Ca(2+):cation antiporter (CaCA) (TC 2.A.19) family.</text>
</comment>
<dbReference type="EMBL" id="HG793127">
    <property type="protein sequence ID" value="CDK27013.1"/>
    <property type="molecule type" value="Genomic_DNA"/>
</dbReference>
<dbReference type="OrthoDB" id="407410at2759"/>
<reference evidence="10" key="2">
    <citation type="submission" date="2014-02" db="EMBL/GenBank/DDBJ databases">
        <title>Complete DNA sequence of /Kuraishia capsulata/ illustrates novel genomic features among budding yeasts (/Saccharomycotina/).</title>
        <authorList>
            <person name="Morales L."/>
            <person name="Noel B."/>
            <person name="Porcel B."/>
            <person name="Marcet-Houben M."/>
            <person name="Hullo M-F."/>
            <person name="Sacerdot C."/>
            <person name="Tekaia F."/>
            <person name="Leh-Louis V."/>
            <person name="Despons L."/>
            <person name="Khanna V."/>
            <person name="Aury J-M."/>
            <person name="Barbe V."/>
            <person name="Couloux A."/>
            <person name="Labadie K."/>
            <person name="Pelletier E."/>
            <person name="Souciet J-L."/>
            <person name="Boekhout T."/>
            <person name="Gabaldon T."/>
            <person name="Wincker P."/>
            <person name="Dujon B."/>
        </authorList>
    </citation>
    <scope>NUCLEOTIDE SEQUENCE</scope>
    <source>
        <strain evidence="10">CBS 1993</strain>
    </source>
</reference>
<dbReference type="PANTHER" id="PTHR12266:SF0">
    <property type="entry name" value="MITOCHONDRIAL SODIUM_CALCIUM EXCHANGER PROTEIN"/>
    <property type="match status" value="1"/>
</dbReference>
<evidence type="ECO:0000256" key="8">
    <source>
        <dbReference type="SAM" id="SignalP"/>
    </source>
</evidence>
<feature type="transmembrane region" description="Helical" evidence="7">
    <location>
        <begin position="524"/>
        <end position="545"/>
    </location>
</feature>
<evidence type="ECO:0000313" key="10">
    <source>
        <dbReference type="EMBL" id="CDK27013.1"/>
    </source>
</evidence>
<evidence type="ECO:0000313" key="11">
    <source>
        <dbReference type="Proteomes" id="UP000019384"/>
    </source>
</evidence>
<feature type="transmembrane region" description="Helical" evidence="7">
    <location>
        <begin position="595"/>
        <end position="618"/>
    </location>
</feature>
<feature type="transmembrane region" description="Helical" evidence="7">
    <location>
        <begin position="239"/>
        <end position="259"/>
    </location>
</feature>
<feature type="transmembrane region" description="Helical" evidence="7">
    <location>
        <begin position="565"/>
        <end position="583"/>
    </location>
</feature>
<proteinExistence type="inferred from homology"/>
<dbReference type="GO" id="GO:0006874">
    <property type="term" value="P:intracellular calcium ion homeostasis"/>
    <property type="evidence" value="ECO:0007669"/>
    <property type="project" value="TreeGrafter"/>
</dbReference>
<dbReference type="InterPro" id="IPR004837">
    <property type="entry name" value="NaCa_Exmemb"/>
</dbReference>
<gene>
    <name evidence="10" type="ORF">KUCA_T00002990001</name>
</gene>
<evidence type="ECO:0000256" key="4">
    <source>
        <dbReference type="ARBA" id="ARBA00022692"/>
    </source>
</evidence>
<feature type="domain" description="Sodium/calcium exchanger membrane region" evidence="9">
    <location>
        <begin position="534"/>
        <end position="681"/>
    </location>
</feature>
<organism evidence="10 11">
    <name type="scientific">Kuraishia capsulata CBS 1993</name>
    <dbReference type="NCBI Taxonomy" id="1382522"/>
    <lineage>
        <taxon>Eukaryota</taxon>
        <taxon>Fungi</taxon>
        <taxon>Dikarya</taxon>
        <taxon>Ascomycota</taxon>
        <taxon>Saccharomycotina</taxon>
        <taxon>Pichiomycetes</taxon>
        <taxon>Pichiales</taxon>
        <taxon>Pichiaceae</taxon>
        <taxon>Kuraishia</taxon>
    </lineage>
</organism>
<evidence type="ECO:0000256" key="6">
    <source>
        <dbReference type="ARBA" id="ARBA00023136"/>
    </source>
</evidence>
<feature type="transmembrane region" description="Helical" evidence="7">
    <location>
        <begin position="115"/>
        <end position="137"/>
    </location>
</feature>
<sequence length="698" mass="76895">MLGKRHTQYVLVLFLTLTFVGTDAHEIARTTLGNPLDPESFISTGDGFASMDIDPDTCLIPRGLSSNFEACNFVRTHCDHENFRYAEFYYCIGQGHEDEQGSQGFYKAVRLATSAGYLGLVMVIFFVLGIVASHFLIPDLRHISRMANFDERTAGATLLSVGNGTPDLFATYAALESKSAALAIGELIGSATFVCTVVVGSMAIVRPFEVDSSGFTKDVAFFFVLLGVAFYFLHDGRLVIYECVCMIILYIFYVIFVILRKQDISQSTDVDREPLFSPIPHHLRPPLPRSLTPISPVSTISNSSRISANSELVFENNVLAVESANARLSLYDSLKLAMREGDDRRSRDDSKTTYADSERLLNYNSPLHGQSPVIPQIRVDAPTGLRIDTSMDPSIVNEEGYFDSIPDSGSYSGMILPEFAEIDFKTRPLESGLSLASIPFLLPLRLTVPVYPETDLEDDQDLRRLMVLFGFQAFFAPFIVCLGLENWPSTGWWNFAILGIAGILLSLIHIILSRSSFTRFKYSSLFRPICSGSGFGICLIWITILSSELIQILKNMGVIFRVDEGMLGLTVLALGNSVGDLIANTTLSSLGNPQTGISACFGTPLLYILLGVGLNGLIVIIGPKGSGTSLEFGLETNLYVSCAGLLMILMFYIVVIPRNKWVISREIGVFAICWWVLITTVNVILELRRGSTTVFHKV</sequence>
<feature type="transmembrane region" description="Helical" evidence="7">
    <location>
        <begin position="215"/>
        <end position="233"/>
    </location>
</feature>
<keyword evidence="3" id="KW-0813">Transport</keyword>
<dbReference type="Pfam" id="PF01699">
    <property type="entry name" value="Na_Ca_ex"/>
    <property type="match status" value="2"/>
</dbReference>
<keyword evidence="5 7" id="KW-1133">Transmembrane helix</keyword>
<dbReference type="Gene3D" id="1.20.1420.30">
    <property type="entry name" value="NCX, central ion-binding region"/>
    <property type="match status" value="2"/>
</dbReference>
<feature type="signal peptide" evidence="8">
    <location>
        <begin position="1"/>
        <end position="24"/>
    </location>
</feature>
<feature type="transmembrane region" description="Helical" evidence="7">
    <location>
        <begin position="491"/>
        <end position="512"/>
    </location>
</feature>
<keyword evidence="8" id="KW-0732">Signal</keyword>
<evidence type="ECO:0000256" key="5">
    <source>
        <dbReference type="ARBA" id="ARBA00022989"/>
    </source>
</evidence>
<protein>
    <recommendedName>
        <fullName evidence="9">Sodium/calcium exchanger membrane region domain-containing protein</fullName>
    </recommendedName>
</protein>
<dbReference type="GeneID" id="34520397"/>
<dbReference type="PANTHER" id="PTHR12266">
    <property type="entry name" value="NA+/CA2+ K+ INDEPENDENT EXCHANGER"/>
    <property type="match status" value="1"/>
</dbReference>